<dbReference type="Pfam" id="PF00326">
    <property type="entry name" value="Peptidase_S9"/>
    <property type="match status" value="1"/>
</dbReference>
<proteinExistence type="predicted"/>
<dbReference type="InterPro" id="IPR011042">
    <property type="entry name" value="6-blade_b-propeller_TolB-like"/>
</dbReference>
<dbReference type="OrthoDB" id="3325701at2"/>
<dbReference type="InterPro" id="IPR029058">
    <property type="entry name" value="AB_hydrolase_fold"/>
</dbReference>
<dbReference type="AlphaFoldDB" id="A0A329R1S0"/>
<sequence length="1113" mass="118739">MTVPLDRLRTPSQPALSPDGTSVVYVVRMADLDADEDRTSLWRVPVHGGAARQLTGGPADSCPAWSPDGGAIAFVRAGGAVAQIHTLPADGGESVQVTALPGGAGAPVWSPDGTRIAFAAPVDTWEADGGGGDRAGRDGNDHAARRARAPIVIDRLGYKADGTGLLRGHRKHLFVVDLRSSTVRQLTSGDWHASDPVWSPDGGTLAFGAPAGPDADLTGASAVYVVDADIDEPVPRLVGDPDGLATPVAWSPGGEDLLVVGSRKVGVGHTRLLRVPVAGGVPVDLTEQLDRNVMPGGPGYPGGLPRFHDGHTVLFCARNRGCTQVYAVGLDGGEPELVVGGPGRVVSGLSVASGRAAVVVSSPRSYGAVAVVDLETGVETVLNDDTPTDVEPFVAEERSFAISDGTVVHGWLIRDRRAPAPAPLLLDVHGGPHNAWSPVLDAEHVYHQMLAARGWTVLLVNPRGSDGYGEQFYTAAVGSWGLADEKDLLEPVDELVREGLADPERLAVSGYSYGGYMACWLTGRTDRFAAAVAGGVVTDLASMAGTSDEGRLLTELETRASAHGHPERLAAQSPLTYVAGVATPMLILHGLADHRCPAGQAEQWFAALRARGVPAELVLYPEAGHLFILDGRPSHRADYCRRIVDWLTHHTAKEPRVTVAELDRGHWERRLAELAKRCRVPGAALGIERGDETLEIGYGVANVDTGVDVTADTLFQIGSVTKVWTASVVMSLVDEGLLDLDEPLATYLPELVLSDREVTEQVTMRHLLTHTSGIDGDVFIDTGRGDDCLERYVARLADVPLNHPLGATWSYCNSGYSIAGRVIETLTGQVWDHAMKERLFEPLGLSRTVTLPEEALLHRTATGHVHEDDEPFRRAPVWGLERSGGPAGMITSTVGDVLAFARMHLAGGTAADGRRVLSERSVAAMRAHEAALPDTYTIAQSWGLGWFRLAWNGAELIGHDGNTIGQSAFLRIVPEQGLAVTLLTNGGFSRDLYESLVREVFRELAGIEMAAPLQPPDESATADVTPYAGTYERAGARIEVWQADTGPRLRLTITLEIAGIDHPPREFDLIPVRDRIFAVRAPGARTWTPVTFYTLDDGTPYLHMGVRATRKVG</sequence>
<dbReference type="SUPFAM" id="SSF82171">
    <property type="entry name" value="DPP6 N-terminal domain-like"/>
    <property type="match status" value="1"/>
</dbReference>
<dbReference type="SUPFAM" id="SSF56601">
    <property type="entry name" value="beta-lactamase/transpeptidase-like"/>
    <property type="match status" value="1"/>
</dbReference>
<dbReference type="Gene3D" id="3.40.50.1820">
    <property type="entry name" value="alpha/beta hydrolase"/>
    <property type="match status" value="1"/>
</dbReference>
<dbReference type="Proteomes" id="UP000250462">
    <property type="component" value="Unassembled WGS sequence"/>
</dbReference>
<dbReference type="Gene3D" id="3.40.710.10">
    <property type="entry name" value="DD-peptidase/beta-lactamase superfamily"/>
    <property type="match status" value="1"/>
</dbReference>
<dbReference type="SUPFAM" id="SSF53474">
    <property type="entry name" value="alpha/beta-Hydrolases"/>
    <property type="match status" value="1"/>
</dbReference>
<dbReference type="PANTHER" id="PTHR46825">
    <property type="entry name" value="D-ALANYL-D-ALANINE-CARBOXYPEPTIDASE/ENDOPEPTIDASE AMPH"/>
    <property type="match status" value="1"/>
</dbReference>
<dbReference type="InterPro" id="IPR001466">
    <property type="entry name" value="Beta-lactam-related"/>
</dbReference>
<protein>
    <submittedName>
        <fullName evidence="3">Serine hydrolase</fullName>
    </submittedName>
</protein>
<dbReference type="InterPro" id="IPR001375">
    <property type="entry name" value="Peptidase_S9_cat"/>
</dbReference>
<evidence type="ECO:0000313" key="4">
    <source>
        <dbReference type="Proteomes" id="UP000250462"/>
    </source>
</evidence>
<dbReference type="PANTHER" id="PTHR46825:SF12">
    <property type="entry name" value="PENICILLIN-BINDING PROTEIN 4"/>
    <property type="match status" value="1"/>
</dbReference>
<dbReference type="Gene3D" id="2.120.10.30">
    <property type="entry name" value="TolB, C-terminal domain"/>
    <property type="match status" value="2"/>
</dbReference>
<accession>A0A329R1S0</accession>
<evidence type="ECO:0000259" key="1">
    <source>
        <dbReference type="Pfam" id="PF00144"/>
    </source>
</evidence>
<dbReference type="GO" id="GO:0008236">
    <property type="term" value="F:serine-type peptidase activity"/>
    <property type="evidence" value="ECO:0007669"/>
    <property type="project" value="InterPro"/>
</dbReference>
<gene>
    <name evidence="3" type="ORF">DPM12_00255</name>
</gene>
<dbReference type="Pfam" id="PF07676">
    <property type="entry name" value="PD40"/>
    <property type="match status" value="3"/>
</dbReference>
<dbReference type="GO" id="GO:0006508">
    <property type="term" value="P:proteolysis"/>
    <property type="evidence" value="ECO:0007669"/>
    <property type="project" value="InterPro"/>
</dbReference>
<feature type="domain" description="Peptidase S9 prolyl oligopeptidase catalytic" evidence="2">
    <location>
        <begin position="448"/>
        <end position="652"/>
    </location>
</feature>
<dbReference type="InterPro" id="IPR012338">
    <property type="entry name" value="Beta-lactam/transpept-like"/>
</dbReference>
<comment type="caution">
    <text evidence="3">The sequence shown here is derived from an EMBL/GenBank/DDBJ whole genome shotgun (WGS) entry which is preliminary data.</text>
</comment>
<dbReference type="RefSeq" id="WP_112256114.1">
    <property type="nucleotide sequence ID" value="NZ_QMIG01000001.1"/>
</dbReference>
<name>A0A329R1S0_9ACTN</name>
<reference evidence="3 4" key="1">
    <citation type="submission" date="2018-06" db="EMBL/GenBank/DDBJ databases">
        <title>Phytoactinopolyspora halophila sp. nov., a novel halophilic actinomycete isolated from a saline soil in China.</title>
        <authorList>
            <person name="Tang S.-K."/>
        </authorList>
    </citation>
    <scope>NUCLEOTIDE SEQUENCE [LARGE SCALE GENOMIC DNA]</scope>
    <source>
        <strain evidence="3 4">YIM 96934</strain>
    </source>
</reference>
<dbReference type="InterPro" id="IPR050491">
    <property type="entry name" value="AmpC-like"/>
</dbReference>
<dbReference type="Pfam" id="PF00144">
    <property type="entry name" value="Beta-lactamase"/>
    <property type="match status" value="1"/>
</dbReference>
<evidence type="ECO:0000259" key="2">
    <source>
        <dbReference type="Pfam" id="PF00326"/>
    </source>
</evidence>
<organism evidence="3 4">
    <name type="scientific">Phytoactinopolyspora halophila</name>
    <dbReference type="NCBI Taxonomy" id="1981511"/>
    <lineage>
        <taxon>Bacteria</taxon>
        <taxon>Bacillati</taxon>
        <taxon>Actinomycetota</taxon>
        <taxon>Actinomycetes</taxon>
        <taxon>Jiangellales</taxon>
        <taxon>Jiangellaceae</taxon>
        <taxon>Phytoactinopolyspora</taxon>
    </lineage>
</organism>
<dbReference type="EMBL" id="QMIG01000001">
    <property type="protein sequence ID" value="RAW18565.1"/>
    <property type="molecule type" value="Genomic_DNA"/>
</dbReference>
<feature type="domain" description="Beta-lactamase-related" evidence="1">
    <location>
        <begin position="668"/>
        <end position="989"/>
    </location>
</feature>
<keyword evidence="4" id="KW-1185">Reference proteome</keyword>
<evidence type="ECO:0000313" key="3">
    <source>
        <dbReference type="EMBL" id="RAW18565.1"/>
    </source>
</evidence>
<keyword evidence="3" id="KW-0378">Hydrolase</keyword>
<dbReference type="InterPro" id="IPR011659">
    <property type="entry name" value="WD40"/>
</dbReference>